<protein>
    <recommendedName>
        <fullName evidence="4">Glutathione hydrolase</fullName>
        <ecNumber evidence="4">2.3.2.2</ecNumber>
        <ecNumber evidence="4">3.4.19.13</ecNumber>
    </recommendedName>
    <alternativeName>
        <fullName evidence="4">Gamma-glutamyltransferase</fullName>
    </alternativeName>
    <alternativeName>
        <fullName evidence="4">Gamma-glutamyltranspeptidase</fullName>
    </alternativeName>
</protein>
<dbReference type="Gene3D" id="3.60.20.40">
    <property type="match status" value="1"/>
</dbReference>
<evidence type="ECO:0000313" key="6">
    <source>
        <dbReference type="Ensembl" id="ENSPFOP00000019885.2"/>
    </source>
</evidence>
<comment type="similarity">
    <text evidence="1">Belongs to the gamma-glutamyltransferase family.</text>
</comment>
<evidence type="ECO:0000256" key="3">
    <source>
        <dbReference type="PIRSR" id="PIRSR600101-2"/>
    </source>
</evidence>
<dbReference type="Ensembl" id="ENSPFOT00000019908.2">
    <property type="protein sequence ID" value="ENSPFOP00000019885.2"/>
    <property type="gene ID" value="ENSPFOG00000019759.2"/>
</dbReference>
<feature type="binding site" evidence="3">
    <location>
        <position position="478"/>
    </location>
    <ligand>
        <name>L-glutamate</name>
        <dbReference type="ChEBI" id="CHEBI:29985"/>
    </ligand>
</feature>
<dbReference type="EC" id="3.4.19.13" evidence="4"/>
<dbReference type="InterPro" id="IPR029055">
    <property type="entry name" value="Ntn_hydrolases_N"/>
</dbReference>
<dbReference type="GO" id="GO:1901750">
    <property type="term" value="P:leukotriene D4 biosynthetic process"/>
    <property type="evidence" value="ECO:0007669"/>
    <property type="project" value="TreeGrafter"/>
</dbReference>
<dbReference type="AlphaFoldDB" id="A0A087YPD2"/>
<evidence type="ECO:0000256" key="2">
    <source>
        <dbReference type="PIRSR" id="PIRSR600101-1"/>
    </source>
</evidence>
<dbReference type="Gene3D" id="1.10.246.130">
    <property type="match status" value="1"/>
</dbReference>
<dbReference type="InterPro" id="IPR043137">
    <property type="entry name" value="GGT_ssub_C"/>
</dbReference>
<dbReference type="STRING" id="48698.ENSPFOP00000019885"/>
<reference evidence="7" key="1">
    <citation type="submission" date="2013-10" db="EMBL/GenBank/DDBJ databases">
        <authorList>
            <person name="Schartl M."/>
            <person name="Warren W."/>
        </authorList>
    </citation>
    <scope>NUCLEOTIDE SEQUENCE [LARGE SCALE GENOMIC DNA]</scope>
    <source>
        <strain evidence="7">female</strain>
    </source>
</reference>
<dbReference type="GO" id="GO:0006954">
    <property type="term" value="P:inflammatory response"/>
    <property type="evidence" value="ECO:0007669"/>
    <property type="project" value="TreeGrafter"/>
</dbReference>
<dbReference type="UniPathway" id="UPA00204"/>
<keyword evidence="7" id="KW-1185">Reference proteome</keyword>
<keyword evidence="4" id="KW-0012">Acyltransferase</keyword>
<dbReference type="Pfam" id="PF01019">
    <property type="entry name" value="G_glu_transpept"/>
    <property type="match status" value="1"/>
</dbReference>
<feature type="binding site" evidence="3">
    <location>
        <begin position="404"/>
        <end position="406"/>
    </location>
    <ligand>
        <name>L-glutamate</name>
        <dbReference type="ChEBI" id="CHEBI:29985"/>
    </ligand>
</feature>
<reference evidence="6" key="2">
    <citation type="submission" date="2025-08" db="UniProtKB">
        <authorList>
            <consortium name="Ensembl"/>
        </authorList>
    </citation>
    <scope>IDENTIFICATION</scope>
</reference>
<comment type="catalytic activity">
    <reaction evidence="4">
        <text>an N-terminal (5-L-glutamyl)-[peptide] + an alpha-amino acid = 5-L-glutamyl amino acid + an N-terminal L-alpha-aminoacyl-[peptide]</text>
        <dbReference type="Rhea" id="RHEA:23904"/>
        <dbReference type="Rhea" id="RHEA-COMP:9780"/>
        <dbReference type="Rhea" id="RHEA-COMP:9795"/>
        <dbReference type="ChEBI" id="CHEBI:77644"/>
        <dbReference type="ChEBI" id="CHEBI:78597"/>
        <dbReference type="ChEBI" id="CHEBI:78599"/>
        <dbReference type="ChEBI" id="CHEBI:78608"/>
        <dbReference type="EC" id="2.3.2.2"/>
    </reaction>
</comment>
<organism evidence="6 7">
    <name type="scientific">Poecilia formosa</name>
    <name type="common">Amazon molly</name>
    <name type="synonym">Limia formosa</name>
    <dbReference type="NCBI Taxonomy" id="48698"/>
    <lineage>
        <taxon>Eukaryota</taxon>
        <taxon>Metazoa</taxon>
        <taxon>Chordata</taxon>
        <taxon>Craniata</taxon>
        <taxon>Vertebrata</taxon>
        <taxon>Euteleostomi</taxon>
        <taxon>Actinopterygii</taxon>
        <taxon>Neopterygii</taxon>
        <taxon>Teleostei</taxon>
        <taxon>Neoteleostei</taxon>
        <taxon>Acanthomorphata</taxon>
        <taxon>Ovalentaria</taxon>
        <taxon>Atherinomorphae</taxon>
        <taxon>Cyprinodontiformes</taxon>
        <taxon>Poeciliidae</taxon>
        <taxon>Poeciliinae</taxon>
        <taxon>Poecilia</taxon>
    </lineage>
</organism>
<name>A0A087YPD2_POEFO</name>
<dbReference type="SUPFAM" id="SSF56235">
    <property type="entry name" value="N-terminal nucleophile aminohydrolases (Ntn hydrolases)"/>
    <property type="match status" value="1"/>
</dbReference>
<dbReference type="GO" id="GO:0002951">
    <property type="term" value="F:leukotriene-C(4) hydrolase"/>
    <property type="evidence" value="ECO:0007669"/>
    <property type="project" value="TreeGrafter"/>
</dbReference>
<feature type="chain" id="PRO_5001834814" description="Glutathione hydrolase" evidence="5">
    <location>
        <begin position="23"/>
        <end position="572"/>
    </location>
</feature>
<feature type="binding site" evidence="3">
    <location>
        <position position="428"/>
    </location>
    <ligand>
        <name>L-glutamate</name>
        <dbReference type="ChEBI" id="CHEBI:29985"/>
    </ligand>
</feature>
<dbReference type="OMA" id="ICGMGPP"/>
<dbReference type="PRINTS" id="PR01210">
    <property type="entry name" value="GGTRANSPTASE"/>
</dbReference>
<accession>A0A087YPD2</accession>
<evidence type="ECO:0000313" key="7">
    <source>
        <dbReference type="Proteomes" id="UP000028760"/>
    </source>
</evidence>
<comment type="catalytic activity">
    <reaction evidence="4">
        <text>glutathione + H2O = L-cysteinylglycine + L-glutamate</text>
        <dbReference type="Rhea" id="RHEA:28807"/>
        <dbReference type="ChEBI" id="CHEBI:15377"/>
        <dbReference type="ChEBI" id="CHEBI:29985"/>
        <dbReference type="ChEBI" id="CHEBI:57925"/>
        <dbReference type="ChEBI" id="CHEBI:61694"/>
        <dbReference type="EC" id="3.4.19.13"/>
    </reaction>
</comment>
<dbReference type="eggNOG" id="KOG2410">
    <property type="taxonomic scope" value="Eukaryota"/>
</dbReference>
<comment type="catalytic activity">
    <reaction evidence="4">
        <text>an S-substituted glutathione + H2O = an S-substituted L-cysteinylglycine + L-glutamate</text>
        <dbReference type="Rhea" id="RHEA:59468"/>
        <dbReference type="ChEBI" id="CHEBI:15377"/>
        <dbReference type="ChEBI" id="CHEBI:29985"/>
        <dbReference type="ChEBI" id="CHEBI:90779"/>
        <dbReference type="ChEBI" id="CHEBI:143103"/>
        <dbReference type="EC" id="3.4.19.13"/>
    </reaction>
</comment>
<evidence type="ECO:0000256" key="1">
    <source>
        <dbReference type="ARBA" id="ARBA00009381"/>
    </source>
</evidence>
<keyword evidence="4" id="KW-0378">Hydrolase</keyword>
<dbReference type="FunFam" id="1.10.246.130:FF:000001">
    <property type="entry name" value="Gamma-glutamyltransferase 5 isoform 1"/>
    <property type="match status" value="1"/>
</dbReference>
<keyword evidence="5" id="KW-0732">Signal</keyword>
<dbReference type="GO" id="GO:0005886">
    <property type="term" value="C:plasma membrane"/>
    <property type="evidence" value="ECO:0007669"/>
    <property type="project" value="TreeGrafter"/>
</dbReference>
<evidence type="ECO:0000256" key="4">
    <source>
        <dbReference type="RuleBase" id="RU368068"/>
    </source>
</evidence>
<sequence>MAKRKPWLTACCVLLIVICAVALVSLCISTLLGAGCSGGRFRHAAVSADSQLCSEIGKNMLLQGGSAVDGAIAALLCTSVVNPQSMGIGGGSIVVVRNKTGNVKVYNFRESTPQSFKPSLLEDCPTKFGLSAGSQWIGVPGELLGYEALHREYGKLSWSKLFEPTIKLAREGIPLPPYLARFMTHKIVKAYVETSSLCEVFCNKNKTILRMGDTLQFSKLAETLEIVAKEGAKKAFYTGRIGLDLIQDIKDADGTLTMDDLKSYRVRVDSPWTVSLGNHKMHIAPPPSGGPLLAFILRIIKGFSLTPDSLVGEKKIQMYHRYIEAAKFANGQKRNIRDPVYSSSKIADHLIDPLFADRIARLISSNSTHDNSYYLNHKPSPDNFGTTHVSVIDADGLAVSATSTINQLFGGAVYSPRTGIILNNELADFCGRVDSIREGKETKLTTELRTSEQPPSSMTPLILEKESGGILVMGGSGGSLITTSVALSLINRLWLGMSLKDSIAAPIIFVNSKNDVNFEPGFDQSVIKGLTHLGHKPGNWSFFLNVVNALEKEDGCIEAVSDSRKLGMSAGY</sequence>
<dbReference type="GeneTree" id="ENSGT00940000155794"/>
<feature type="binding site" evidence="3">
    <location>
        <position position="109"/>
    </location>
    <ligand>
        <name>L-glutamate</name>
        <dbReference type="ChEBI" id="CHEBI:29985"/>
    </ligand>
</feature>
<comment type="pathway">
    <text evidence="4">Sulfur metabolism; glutathione metabolism.</text>
</comment>
<dbReference type="GO" id="GO:0036374">
    <property type="term" value="F:glutathione hydrolase activity"/>
    <property type="evidence" value="ECO:0007669"/>
    <property type="project" value="UniProtKB-UniRule"/>
</dbReference>
<comment type="subcellular location">
    <subcellularLocation>
        <location evidence="4">Membrane</location>
        <topology evidence="4">Single-pass type II membrane protein</topology>
    </subcellularLocation>
</comment>
<evidence type="ECO:0000256" key="5">
    <source>
        <dbReference type="SAM" id="SignalP"/>
    </source>
</evidence>
<comment type="function">
    <text evidence="4">Cleaves the gamma-glutamyl peptide bond of glutathione and glutathione conjugates.</text>
</comment>
<feature type="binding site" evidence="3">
    <location>
        <begin position="456"/>
        <end position="457"/>
    </location>
    <ligand>
        <name>L-glutamate</name>
        <dbReference type="ChEBI" id="CHEBI:29985"/>
    </ligand>
</feature>
<dbReference type="InterPro" id="IPR043138">
    <property type="entry name" value="GGT_lsub"/>
</dbReference>
<feature type="active site" description="Nucleophile" evidence="2">
    <location>
        <position position="386"/>
    </location>
</feature>
<dbReference type="PANTHER" id="PTHR11686:SF53">
    <property type="entry name" value="GLUTATHIONE HYDROLASE"/>
    <property type="match status" value="1"/>
</dbReference>
<dbReference type="EC" id="2.3.2.2" evidence="4"/>
<keyword evidence="4" id="KW-0808">Transferase</keyword>
<dbReference type="PANTHER" id="PTHR11686">
    <property type="entry name" value="GAMMA GLUTAMYL TRANSPEPTIDASE"/>
    <property type="match status" value="1"/>
</dbReference>
<dbReference type="GO" id="GO:0006751">
    <property type="term" value="P:glutathione catabolic process"/>
    <property type="evidence" value="ECO:0007669"/>
    <property type="project" value="UniProtKB-UniRule"/>
</dbReference>
<feature type="signal peptide" evidence="5">
    <location>
        <begin position="1"/>
        <end position="22"/>
    </location>
</feature>
<proteinExistence type="inferred from homology"/>
<dbReference type="EMBL" id="AYCK01001091">
    <property type="status" value="NOT_ANNOTATED_CDS"/>
    <property type="molecule type" value="Genomic_DNA"/>
</dbReference>
<dbReference type="Proteomes" id="UP000028760">
    <property type="component" value="Unassembled WGS sequence"/>
</dbReference>
<dbReference type="GO" id="GO:0103068">
    <property type="term" value="F:leukotriene C4 gamma-glutamyl transferase activity"/>
    <property type="evidence" value="ECO:0007669"/>
    <property type="project" value="UniProtKB-EC"/>
</dbReference>
<dbReference type="InterPro" id="IPR000101">
    <property type="entry name" value="GGT_peptidase"/>
</dbReference>
<reference evidence="6" key="3">
    <citation type="submission" date="2025-09" db="UniProtKB">
        <authorList>
            <consortium name="Ensembl"/>
        </authorList>
    </citation>
    <scope>IDENTIFICATION</scope>
</reference>